<evidence type="ECO:0000313" key="4">
    <source>
        <dbReference type="Proteomes" id="UP001178354"/>
    </source>
</evidence>
<feature type="compositionally biased region" description="Low complexity" evidence="1">
    <location>
        <begin position="37"/>
        <end position="51"/>
    </location>
</feature>
<evidence type="ECO:0000256" key="1">
    <source>
        <dbReference type="SAM" id="MobiDB-lite"/>
    </source>
</evidence>
<feature type="region of interest" description="Disordered" evidence="1">
    <location>
        <begin position="18"/>
        <end position="77"/>
    </location>
</feature>
<feature type="chain" id="PRO_5043925262" evidence="2">
    <location>
        <begin position="20"/>
        <end position="77"/>
    </location>
</feature>
<evidence type="ECO:0000256" key="2">
    <source>
        <dbReference type="SAM" id="SignalP"/>
    </source>
</evidence>
<keyword evidence="2" id="KW-0732">Signal</keyword>
<dbReference type="Proteomes" id="UP001178354">
    <property type="component" value="Unassembled WGS sequence"/>
</dbReference>
<keyword evidence="4" id="KW-1185">Reference proteome</keyword>
<gene>
    <name evidence="3" type="ORF">Q8A57_08400</name>
</gene>
<organism evidence="3 4">
    <name type="scientific">Porticoccus litoralis</name>
    <dbReference type="NCBI Taxonomy" id="434086"/>
    <lineage>
        <taxon>Bacteria</taxon>
        <taxon>Pseudomonadati</taxon>
        <taxon>Pseudomonadota</taxon>
        <taxon>Gammaproteobacteria</taxon>
        <taxon>Cellvibrionales</taxon>
        <taxon>Porticoccaceae</taxon>
        <taxon>Porticoccus</taxon>
    </lineage>
</organism>
<reference evidence="3" key="2">
    <citation type="submission" date="2023-08" db="EMBL/GenBank/DDBJ databases">
        <authorList>
            <person name="Luo J."/>
        </authorList>
    </citation>
    <scope>NUCLEOTIDE SEQUENCE</scope>
    <source>
        <strain evidence="3">DSM 25064</strain>
    </source>
</reference>
<accession>A0AAW8B332</accession>
<reference evidence="3" key="1">
    <citation type="journal article" date="2010" name="Int. J. Syst. Evol. Microbiol.">
        <title>Porticoccus litoralis gen. nov., sp. nov., a gammaproteobacterium isolated from the Yellow Sea.</title>
        <authorList>
            <person name="Oh H.M."/>
            <person name="Kim H."/>
            <person name="Kim K.M."/>
            <person name="Min G.S."/>
            <person name="Cho J.C."/>
        </authorList>
    </citation>
    <scope>NUCLEOTIDE SEQUENCE</scope>
    <source>
        <strain evidence="3">DSM 25064</strain>
    </source>
</reference>
<proteinExistence type="predicted"/>
<evidence type="ECO:0000313" key="3">
    <source>
        <dbReference type="EMBL" id="MDP1520986.1"/>
    </source>
</evidence>
<name>A0AAW8B332_9GAMM</name>
<comment type="caution">
    <text evidence="3">The sequence shown here is derived from an EMBL/GenBank/DDBJ whole genome shotgun (WGS) entry which is preliminary data.</text>
</comment>
<protein>
    <submittedName>
        <fullName evidence="3">Uncharacterized protein</fullName>
    </submittedName>
</protein>
<feature type="signal peptide" evidence="2">
    <location>
        <begin position="1"/>
        <end position="19"/>
    </location>
</feature>
<sequence length="77" mass="8368">MKYWLLAATLLLAGLPTMAEEPASPPPEPTEATRVKTNSNNNDTTENSTPSPRTKAPEFDPSEQISEDLSVPFPVDI</sequence>
<dbReference type="AlphaFoldDB" id="A0AAW8B332"/>
<dbReference type="EMBL" id="JAUUUU010000004">
    <property type="protein sequence ID" value="MDP1520986.1"/>
    <property type="molecule type" value="Genomic_DNA"/>
</dbReference>
<dbReference type="RefSeq" id="WP_305170594.1">
    <property type="nucleotide sequence ID" value="NZ_JAUUUU010000004.1"/>
</dbReference>